<dbReference type="AlphaFoldDB" id="W0JL74"/>
<dbReference type="EMBL" id="CP007055">
    <property type="protein sequence ID" value="AHF99495.1"/>
    <property type="molecule type" value="Genomic_DNA"/>
</dbReference>
<feature type="compositionally biased region" description="Polar residues" evidence="1">
    <location>
        <begin position="312"/>
        <end position="325"/>
    </location>
</feature>
<feature type="compositionally biased region" description="Basic and acidic residues" evidence="1">
    <location>
        <begin position="286"/>
        <end position="300"/>
    </location>
</feature>
<evidence type="ECO:0000256" key="1">
    <source>
        <dbReference type="SAM" id="MobiDB-lite"/>
    </source>
</evidence>
<feature type="transmembrane region" description="Helical" evidence="2">
    <location>
        <begin position="20"/>
        <end position="44"/>
    </location>
</feature>
<evidence type="ECO:0000313" key="3">
    <source>
        <dbReference type="EMBL" id="AHF99495.1"/>
    </source>
</evidence>
<keyword evidence="4" id="KW-1185">Reference proteome</keyword>
<dbReference type="eggNOG" id="arCOG11957">
    <property type="taxonomic scope" value="Archaea"/>
</dbReference>
<keyword evidence="2" id="KW-1133">Transmembrane helix</keyword>
<dbReference type="HOGENOM" id="CLU_064904_0_0_2"/>
<keyword evidence="2" id="KW-0472">Membrane</keyword>
<feature type="transmembrane region" description="Helical" evidence="2">
    <location>
        <begin position="206"/>
        <end position="232"/>
    </location>
</feature>
<dbReference type="OrthoDB" id="204636at2157"/>
<organism evidence="3 4">
    <name type="scientific">Halostagnicola larsenii XH-48</name>
    <dbReference type="NCBI Taxonomy" id="797299"/>
    <lineage>
        <taxon>Archaea</taxon>
        <taxon>Methanobacteriati</taxon>
        <taxon>Methanobacteriota</taxon>
        <taxon>Stenosarchaea group</taxon>
        <taxon>Halobacteria</taxon>
        <taxon>Halobacteriales</taxon>
        <taxon>Natrialbaceae</taxon>
        <taxon>Halostagnicola</taxon>
    </lineage>
</organism>
<evidence type="ECO:0000256" key="2">
    <source>
        <dbReference type="SAM" id="Phobius"/>
    </source>
</evidence>
<accession>W0JL74</accession>
<dbReference type="STRING" id="797299.HALLA_12565"/>
<dbReference type="GeneID" id="25145273"/>
<sequence length="325" mass="35597">MRLHFKTATSVYRKTLPFVVLRLGIGLLCGLLAVVYFGAIAWFGTRLLESSSISELVAFVGLVLAVGLFVAGWRLFSRYVLYLVKVAHIAVIAHVIETGEVPPNQIRYGKSQVTEHFTEASALFAVDQLVKAVIKQFNGAVVSFSELLSIVPNLQKLVELLGKAITIAASYIDEAIIAHMFCNPEQNRWRSARDGIVLYGKTWKSVLASTLAIVVGLYALAFVLVLALIPVATGLGNLGGLFEVLGWVIALGTALTIYTGFLKPWVKTVVITTFLLESRDIEPDSETMDRVASRSERFRELVGNTPERTDQDSQQAPSPNLVTND</sequence>
<gene>
    <name evidence="3" type="ORF">HALLA_12565</name>
</gene>
<evidence type="ECO:0000313" key="4">
    <source>
        <dbReference type="Proteomes" id="UP000019024"/>
    </source>
</evidence>
<feature type="transmembrane region" description="Helical" evidence="2">
    <location>
        <begin position="244"/>
        <end position="262"/>
    </location>
</feature>
<protein>
    <submittedName>
        <fullName evidence="3">Uncharacterized protein</fullName>
    </submittedName>
</protein>
<reference evidence="3 4" key="1">
    <citation type="submission" date="2014-01" db="EMBL/GenBank/DDBJ databases">
        <authorList>
            <consortium name="DOE Joint Genome Institute"/>
            <person name="Anderson I."/>
            <person name="Huntemann M."/>
            <person name="Han J."/>
            <person name="Chen A."/>
            <person name="Kyrpides N."/>
            <person name="Mavromatis K."/>
            <person name="Markowitz V."/>
            <person name="Palaniappan K."/>
            <person name="Ivanova N."/>
            <person name="Schaumberg A."/>
            <person name="Pati A."/>
            <person name="Liolios K."/>
            <person name="Nordberg H.P."/>
            <person name="Cantor M.N."/>
            <person name="Hua S.X."/>
            <person name="Woyke T."/>
        </authorList>
    </citation>
    <scope>NUCLEOTIDE SEQUENCE [LARGE SCALE GENOMIC DNA]</scope>
    <source>
        <strain evidence="3 4">XH-48</strain>
    </source>
</reference>
<dbReference type="Proteomes" id="UP000019024">
    <property type="component" value="Chromosome"/>
</dbReference>
<name>W0JL74_9EURY</name>
<keyword evidence="2" id="KW-0812">Transmembrane</keyword>
<dbReference type="RefSeq" id="WP_049952738.1">
    <property type="nucleotide sequence ID" value="NZ_CP007055.1"/>
</dbReference>
<dbReference type="KEGG" id="hlr:HALLA_12565"/>
<proteinExistence type="predicted"/>
<feature type="transmembrane region" description="Helical" evidence="2">
    <location>
        <begin position="56"/>
        <end position="76"/>
    </location>
</feature>
<feature type="region of interest" description="Disordered" evidence="1">
    <location>
        <begin position="286"/>
        <end position="325"/>
    </location>
</feature>